<feature type="region of interest" description="Disordered" evidence="1">
    <location>
        <begin position="84"/>
        <end position="127"/>
    </location>
</feature>
<dbReference type="EMBL" id="JANPWB010000010">
    <property type="protein sequence ID" value="KAJ1142704.1"/>
    <property type="molecule type" value="Genomic_DNA"/>
</dbReference>
<evidence type="ECO:0000313" key="2">
    <source>
        <dbReference type="EMBL" id="KAJ1142704.1"/>
    </source>
</evidence>
<evidence type="ECO:0000313" key="3">
    <source>
        <dbReference type="Proteomes" id="UP001066276"/>
    </source>
</evidence>
<name>A0AAV7QSE1_PLEWA</name>
<protein>
    <submittedName>
        <fullName evidence="2">Uncharacterized protein</fullName>
    </submittedName>
</protein>
<proteinExistence type="predicted"/>
<dbReference type="AlphaFoldDB" id="A0AAV7QSE1"/>
<reference evidence="2" key="1">
    <citation type="journal article" date="2022" name="bioRxiv">
        <title>Sequencing and chromosome-scale assembly of the giantPleurodeles waltlgenome.</title>
        <authorList>
            <person name="Brown T."/>
            <person name="Elewa A."/>
            <person name="Iarovenko S."/>
            <person name="Subramanian E."/>
            <person name="Araus A.J."/>
            <person name="Petzold A."/>
            <person name="Susuki M."/>
            <person name="Suzuki K.-i.T."/>
            <person name="Hayashi T."/>
            <person name="Toyoda A."/>
            <person name="Oliveira C."/>
            <person name="Osipova E."/>
            <person name="Leigh N.D."/>
            <person name="Simon A."/>
            <person name="Yun M.H."/>
        </authorList>
    </citation>
    <scope>NUCLEOTIDE SEQUENCE</scope>
    <source>
        <strain evidence="2">20211129_DDA</strain>
        <tissue evidence="2">Liver</tissue>
    </source>
</reference>
<dbReference type="Proteomes" id="UP001066276">
    <property type="component" value="Chromosome 6"/>
</dbReference>
<evidence type="ECO:0000256" key="1">
    <source>
        <dbReference type="SAM" id="MobiDB-lite"/>
    </source>
</evidence>
<keyword evidence="3" id="KW-1185">Reference proteome</keyword>
<accession>A0AAV7QSE1</accession>
<comment type="caution">
    <text evidence="2">The sequence shown here is derived from an EMBL/GenBank/DDBJ whole genome shotgun (WGS) entry which is preliminary data.</text>
</comment>
<gene>
    <name evidence="2" type="ORF">NDU88_009017</name>
</gene>
<sequence length="127" mass="13869">MTRRRGVQGSWDVLKWDLKPGPLLWQPPGVVMAGAARPPHPRSLTVFLPTARRSGSSLKAAASRSSVGPVCRPDLVRLDWVTRGSNKGALQRPPPLTGPQQLLQGGHPRPGRLPARSKACRRTEQFD</sequence>
<organism evidence="2 3">
    <name type="scientific">Pleurodeles waltl</name>
    <name type="common">Iberian ribbed newt</name>
    <dbReference type="NCBI Taxonomy" id="8319"/>
    <lineage>
        <taxon>Eukaryota</taxon>
        <taxon>Metazoa</taxon>
        <taxon>Chordata</taxon>
        <taxon>Craniata</taxon>
        <taxon>Vertebrata</taxon>
        <taxon>Euteleostomi</taxon>
        <taxon>Amphibia</taxon>
        <taxon>Batrachia</taxon>
        <taxon>Caudata</taxon>
        <taxon>Salamandroidea</taxon>
        <taxon>Salamandridae</taxon>
        <taxon>Pleurodelinae</taxon>
        <taxon>Pleurodeles</taxon>
    </lineage>
</organism>
<feature type="compositionally biased region" description="Low complexity" evidence="1">
    <location>
        <begin position="98"/>
        <end position="107"/>
    </location>
</feature>